<dbReference type="Gene3D" id="3.30.1360.60">
    <property type="entry name" value="Glucose permease domain IIB"/>
    <property type="match status" value="1"/>
</dbReference>
<keyword evidence="2" id="KW-0813">Transport</keyword>
<dbReference type="InterPro" id="IPR003352">
    <property type="entry name" value="PTS_EIIC"/>
</dbReference>
<feature type="transmembrane region" description="Helical" evidence="12">
    <location>
        <begin position="145"/>
        <end position="164"/>
    </location>
</feature>
<dbReference type="InterPro" id="IPR036878">
    <property type="entry name" value="Glu_permease_IIB"/>
</dbReference>
<evidence type="ECO:0000256" key="8">
    <source>
        <dbReference type="ARBA" id="ARBA00022777"/>
    </source>
</evidence>
<reference evidence="16" key="1">
    <citation type="submission" date="2009-09" db="EMBL/GenBank/DDBJ databases">
        <title>The complete chromosome of Sebaldella termitidis ATCC 33386.</title>
        <authorList>
            <consortium name="US DOE Joint Genome Institute (JGI-PGF)"/>
            <person name="Lucas S."/>
            <person name="Copeland A."/>
            <person name="Lapidus A."/>
            <person name="Glavina del Rio T."/>
            <person name="Dalin E."/>
            <person name="Tice H."/>
            <person name="Bruce D."/>
            <person name="Goodwin L."/>
            <person name="Pitluck S."/>
            <person name="Kyrpides N."/>
            <person name="Mavromatis K."/>
            <person name="Ivanova N."/>
            <person name="Mikhailova N."/>
            <person name="Sims D."/>
            <person name="Meincke L."/>
            <person name="Brettin T."/>
            <person name="Detter J.C."/>
            <person name="Han C."/>
            <person name="Larimer F."/>
            <person name="Land M."/>
            <person name="Hauser L."/>
            <person name="Markowitz V."/>
            <person name="Cheng J.F."/>
            <person name="Hugenholtz P."/>
            <person name="Woyke T."/>
            <person name="Wu D."/>
            <person name="Eisen J.A."/>
        </authorList>
    </citation>
    <scope>NUCLEOTIDE SEQUENCE [LARGE SCALE GENOMIC DNA]</scope>
    <source>
        <strain evidence="16">ATCC 33386 / NCTC 11300</strain>
    </source>
</reference>
<feature type="transmembrane region" description="Helical" evidence="12">
    <location>
        <begin position="401"/>
        <end position="420"/>
    </location>
</feature>
<reference evidence="15 16" key="2">
    <citation type="journal article" date="2010" name="Stand. Genomic Sci.">
        <title>Complete genome sequence of Sebaldella termitidis type strain (NCTC 11300).</title>
        <authorList>
            <person name="Harmon-Smith M."/>
            <person name="Celia L."/>
            <person name="Chertkov O."/>
            <person name="Lapidus A."/>
            <person name="Copeland A."/>
            <person name="Glavina Del Rio T."/>
            <person name="Nolan M."/>
            <person name="Lucas S."/>
            <person name="Tice H."/>
            <person name="Cheng J.F."/>
            <person name="Han C."/>
            <person name="Detter J.C."/>
            <person name="Bruce D."/>
            <person name="Goodwin L."/>
            <person name="Pitluck S."/>
            <person name="Pati A."/>
            <person name="Liolios K."/>
            <person name="Ivanova N."/>
            <person name="Mavromatis K."/>
            <person name="Mikhailova N."/>
            <person name="Chen A."/>
            <person name="Palaniappan K."/>
            <person name="Land M."/>
            <person name="Hauser L."/>
            <person name="Chang Y.J."/>
            <person name="Jeffries C.D."/>
            <person name="Brettin T."/>
            <person name="Goker M."/>
            <person name="Beck B."/>
            <person name="Bristow J."/>
            <person name="Eisen J.A."/>
            <person name="Markowitz V."/>
            <person name="Hugenholtz P."/>
            <person name="Kyrpides N.C."/>
            <person name="Klenk H.P."/>
            <person name="Chen F."/>
        </authorList>
    </citation>
    <scope>NUCLEOTIDE SEQUENCE [LARGE SCALE GENOMIC DNA]</scope>
    <source>
        <strain evidence="16">ATCC 33386 / NCTC 11300</strain>
    </source>
</reference>
<keyword evidence="4" id="KW-0762">Sugar transport</keyword>
<dbReference type="InterPro" id="IPR050429">
    <property type="entry name" value="PTS_Glucose_EIICBA"/>
</dbReference>
<feature type="transmembrane region" description="Helical" evidence="12">
    <location>
        <begin position="211"/>
        <end position="233"/>
    </location>
</feature>
<dbReference type="GO" id="GO:0016301">
    <property type="term" value="F:kinase activity"/>
    <property type="evidence" value="ECO:0007669"/>
    <property type="project" value="UniProtKB-KW"/>
</dbReference>
<dbReference type="NCBIfam" id="TIGR00826">
    <property type="entry name" value="EIIB_glc"/>
    <property type="match status" value="1"/>
</dbReference>
<dbReference type="InterPro" id="IPR013013">
    <property type="entry name" value="PTS_EIIC_1"/>
</dbReference>
<keyword evidence="16" id="KW-1185">Reference proteome</keyword>
<dbReference type="Pfam" id="PF00367">
    <property type="entry name" value="PTS_EIIB"/>
    <property type="match status" value="1"/>
</dbReference>
<dbReference type="GO" id="GO:0090563">
    <property type="term" value="F:protein-phosphocysteine-sugar phosphotransferase activity"/>
    <property type="evidence" value="ECO:0007669"/>
    <property type="project" value="TreeGrafter"/>
</dbReference>
<dbReference type="PROSITE" id="PS51103">
    <property type="entry name" value="PTS_EIIC_TYPE_1"/>
    <property type="match status" value="1"/>
</dbReference>
<dbReference type="CDD" id="cd00212">
    <property type="entry name" value="PTS_IIB_glc"/>
    <property type="match status" value="1"/>
</dbReference>
<gene>
    <name evidence="15" type="ordered locus">Sterm_3067</name>
</gene>
<dbReference type="PANTHER" id="PTHR30009">
    <property type="entry name" value="CYTOCHROME C-TYPE SYNTHESIS PROTEIN AND PTS TRANSMEMBRANE COMPONENT"/>
    <property type="match status" value="1"/>
</dbReference>
<dbReference type="GO" id="GO:0008982">
    <property type="term" value="F:protein-N(PI)-phosphohistidine-sugar phosphotransferase activity"/>
    <property type="evidence" value="ECO:0007669"/>
    <property type="project" value="InterPro"/>
</dbReference>
<feature type="transmembrane region" description="Helical" evidence="12">
    <location>
        <begin position="86"/>
        <end position="105"/>
    </location>
</feature>
<organism evidence="15 16">
    <name type="scientific">Sebaldella termitidis (strain ATCC 33386 / NCTC 11300)</name>
    <dbReference type="NCBI Taxonomy" id="526218"/>
    <lineage>
        <taxon>Bacteria</taxon>
        <taxon>Fusobacteriati</taxon>
        <taxon>Fusobacteriota</taxon>
        <taxon>Fusobacteriia</taxon>
        <taxon>Fusobacteriales</taxon>
        <taxon>Leptotrichiaceae</taxon>
        <taxon>Sebaldella</taxon>
    </lineage>
</organism>
<evidence type="ECO:0000259" key="13">
    <source>
        <dbReference type="PROSITE" id="PS51098"/>
    </source>
</evidence>
<dbReference type="PANTHER" id="PTHR30009:SF24">
    <property type="entry name" value="PTS SYSTEM, IIBC COMPONENT"/>
    <property type="match status" value="1"/>
</dbReference>
<dbReference type="RefSeq" id="WP_012862491.1">
    <property type="nucleotide sequence ID" value="NC_013517.1"/>
</dbReference>
<dbReference type="InterPro" id="IPR001996">
    <property type="entry name" value="PTS_IIB_1"/>
</dbReference>
<dbReference type="STRING" id="526218.Sterm_3067"/>
<keyword evidence="7 12" id="KW-0812">Transmembrane</keyword>
<feature type="transmembrane region" description="Helical" evidence="12">
    <location>
        <begin position="12"/>
        <end position="32"/>
    </location>
</feature>
<sequence>MKGFLQRLGKSLMMPISIIAAAGIFLGIAAALQNPNIVGEGFINLEFVQNIIGFIRKLAGVLFGNLPLLFAIALAIGMVDEEKPTAAFAGAIGFLVFHVTINYILGLEGITADTTAVKYLVENNKMDPIQASFVNAQYETVLGIFTYRMNVFGGVVSGLTVAALHNRFYKIKLPDAINFFGGRRFVPIITTVCVPVIGLVFYFIWPVIGNVIYQIGGLIEKSGAFGTFIFGFIERLLIPTGLHHILNQTVRFTAVGGSAVIDGEQVVGALNIFNASLASKTPVPADVVRMSTRFLAQGKIPIMMFGLIGAACAMYQTANEKEKGRIKALMIAGASASFVTGITEPLEFAFMFVSPVLFIFHAVMTGLSFFLMQIFGVMIGNVQGGIIDLAVFGILKGTETHWYFAVIVGIAYFFIYYFFFKFIILSRNIETPGREKEETEGAAVKLSGDMEETAENIITAVGGSSNIRVIDNCFTRLRLTLEDTSIVDDAALKATGAAGIVKPDKNNIQIIYGPKVEQIANSVKSLKKTKN</sequence>
<dbReference type="PROSITE" id="PS51098">
    <property type="entry name" value="PTS_EIIB_TYPE_1"/>
    <property type="match status" value="1"/>
</dbReference>
<accession>D1AP75</accession>
<name>D1AP75_SEBTE</name>
<evidence type="ECO:0000256" key="4">
    <source>
        <dbReference type="ARBA" id="ARBA00022597"/>
    </source>
</evidence>
<dbReference type="SUPFAM" id="SSF55604">
    <property type="entry name" value="Glucose permease domain IIB"/>
    <property type="match status" value="1"/>
</dbReference>
<evidence type="ECO:0000256" key="2">
    <source>
        <dbReference type="ARBA" id="ARBA00022448"/>
    </source>
</evidence>
<dbReference type="Proteomes" id="UP000000845">
    <property type="component" value="Chromosome"/>
</dbReference>
<keyword evidence="8" id="KW-0418">Kinase</keyword>
<keyword evidence="6" id="KW-0598">Phosphotransferase system</keyword>
<keyword evidence="5" id="KW-0808">Transferase</keyword>
<feature type="transmembrane region" description="Helical" evidence="12">
    <location>
        <begin position="300"/>
        <end position="318"/>
    </location>
</feature>
<dbReference type="HOGENOM" id="CLU_012312_1_0_0"/>
<evidence type="ECO:0000256" key="3">
    <source>
        <dbReference type="ARBA" id="ARBA00022475"/>
    </source>
</evidence>
<evidence type="ECO:0000259" key="14">
    <source>
        <dbReference type="PROSITE" id="PS51103"/>
    </source>
</evidence>
<keyword evidence="10 12" id="KW-0472">Membrane</keyword>
<evidence type="ECO:0000256" key="1">
    <source>
        <dbReference type="ARBA" id="ARBA00004651"/>
    </source>
</evidence>
<dbReference type="eggNOG" id="COG1263">
    <property type="taxonomic scope" value="Bacteria"/>
</dbReference>
<dbReference type="GO" id="GO:0005886">
    <property type="term" value="C:plasma membrane"/>
    <property type="evidence" value="ECO:0007669"/>
    <property type="project" value="UniProtKB-SubCell"/>
</dbReference>
<evidence type="ECO:0000256" key="9">
    <source>
        <dbReference type="ARBA" id="ARBA00022989"/>
    </source>
</evidence>
<comment type="subcellular location">
    <subcellularLocation>
        <location evidence="1">Cell membrane</location>
        <topology evidence="1">Multi-pass membrane protein</topology>
    </subcellularLocation>
</comment>
<keyword evidence="3" id="KW-1003">Cell membrane</keyword>
<evidence type="ECO:0000256" key="5">
    <source>
        <dbReference type="ARBA" id="ARBA00022679"/>
    </source>
</evidence>
<evidence type="ECO:0000256" key="10">
    <source>
        <dbReference type="ARBA" id="ARBA00023136"/>
    </source>
</evidence>
<dbReference type="eggNOG" id="COG1264">
    <property type="taxonomic scope" value="Bacteria"/>
</dbReference>
<keyword evidence="9 12" id="KW-1133">Transmembrane helix</keyword>
<evidence type="ECO:0000256" key="6">
    <source>
        <dbReference type="ARBA" id="ARBA00022683"/>
    </source>
</evidence>
<proteinExistence type="predicted"/>
<protein>
    <submittedName>
        <fullName evidence="15">PTS system, glucose-like IIB subunint</fullName>
    </submittedName>
</protein>
<dbReference type="KEGG" id="str:Sterm_3067"/>
<evidence type="ECO:0000256" key="7">
    <source>
        <dbReference type="ARBA" id="ARBA00022692"/>
    </source>
</evidence>
<dbReference type="PROSITE" id="PS01035">
    <property type="entry name" value="PTS_EIIB_TYPE_1_CYS"/>
    <property type="match status" value="1"/>
</dbReference>
<feature type="domain" description="PTS EIIC type-1" evidence="14">
    <location>
        <begin position="1"/>
        <end position="436"/>
    </location>
</feature>
<evidence type="ECO:0000256" key="12">
    <source>
        <dbReference type="SAM" id="Phobius"/>
    </source>
</evidence>
<dbReference type="AlphaFoldDB" id="D1AP75"/>
<evidence type="ECO:0000313" key="16">
    <source>
        <dbReference type="Proteomes" id="UP000000845"/>
    </source>
</evidence>
<evidence type="ECO:0000256" key="11">
    <source>
        <dbReference type="PROSITE-ProRule" id="PRU00421"/>
    </source>
</evidence>
<dbReference type="EMBL" id="CP001739">
    <property type="protein sequence ID" value="ACZ09909.1"/>
    <property type="molecule type" value="Genomic_DNA"/>
</dbReference>
<dbReference type="Pfam" id="PF02378">
    <property type="entry name" value="PTS_EIIC"/>
    <property type="match status" value="1"/>
</dbReference>
<evidence type="ECO:0000313" key="15">
    <source>
        <dbReference type="EMBL" id="ACZ09909.1"/>
    </source>
</evidence>
<feature type="domain" description="PTS EIIB type-1" evidence="13">
    <location>
        <begin position="451"/>
        <end position="531"/>
    </location>
</feature>
<feature type="active site" description="Phosphocysteine intermediate; for EIIB activity" evidence="11">
    <location>
        <position position="473"/>
    </location>
</feature>
<dbReference type="GO" id="GO:0009401">
    <property type="term" value="P:phosphoenolpyruvate-dependent sugar phosphotransferase system"/>
    <property type="evidence" value="ECO:0007669"/>
    <property type="project" value="UniProtKB-KW"/>
</dbReference>
<feature type="transmembrane region" description="Helical" evidence="12">
    <location>
        <begin position="58"/>
        <end position="79"/>
    </location>
</feature>
<dbReference type="InterPro" id="IPR018113">
    <property type="entry name" value="PTrfase_EIIB_Cys"/>
</dbReference>
<feature type="transmembrane region" description="Helical" evidence="12">
    <location>
        <begin position="185"/>
        <end position="205"/>
    </location>
</feature>